<reference evidence="2 3" key="1">
    <citation type="submission" date="2017-11" db="EMBL/GenBank/DDBJ databases">
        <title>Complete genome sequence of Spiroplasma clarkii CN-5 (DSM 19994).</title>
        <authorList>
            <person name="Tsai Y.-M."/>
            <person name="Chang A."/>
            <person name="Lo W.-S."/>
            <person name="Kuo C.-H."/>
        </authorList>
    </citation>
    <scope>NUCLEOTIDE SEQUENCE [LARGE SCALE GENOMIC DNA]</scope>
    <source>
        <strain evidence="2 3">CN-5</strain>
    </source>
</reference>
<accession>A0A2K8KJN8</accession>
<evidence type="ECO:0008006" key="4">
    <source>
        <dbReference type="Google" id="ProtNLM"/>
    </source>
</evidence>
<evidence type="ECO:0000256" key="1">
    <source>
        <dbReference type="SAM" id="Phobius"/>
    </source>
</evidence>
<feature type="transmembrane region" description="Helical" evidence="1">
    <location>
        <begin position="132"/>
        <end position="157"/>
    </location>
</feature>
<protein>
    <recommendedName>
        <fullName evidence="4">Transmembrane protein</fullName>
    </recommendedName>
</protein>
<gene>
    <name evidence="2" type="ORF">SCLAR_v1c12940</name>
</gene>
<keyword evidence="1" id="KW-0472">Membrane</keyword>
<dbReference type="AlphaFoldDB" id="A0A2K8KJN8"/>
<name>A0A2K8KJN8_9MOLU</name>
<feature type="transmembrane region" description="Helical" evidence="1">
    <location>
        <begin position="99"/>
        <end position="120"/>
    </location>
</feature>
<evidence type="ECO:0000313" key="3">
    <source>
        <dbReference type="Proteomes" id="UP000231179"/>
    </source>
</evidence>
<dbReference type="Proteomes" id="UP000231179">
    <property type="component" value="Chromosome"/>
</dbReference>
<keyword evidence="3" id="KW-1185">Reference proteome</keyword>
<proteinExistence type="predicted"/>
<sequence>MEFKTIKPYLRKNLLWMGAVIFSLITISLIVILVLPLTKQNKVIFASQFALNFLIMYFVSFVLNSNRSALTIFTNIETTTDLTTNEVEVTVKKSNFVHIFILLLTIATFFIQLTSGGLILKIGFATYARNNWWVFLIVFVINILYFYLFFSIDVYLLDNSPQFKADYLEFLKEYKSQKAAFEAAQKIEQEKVEPNSEE</sequence>
<dbReference type="RefSeq" id="WP_100255122.1">
    <property type="nucleotide sequence ID" value="NZ_CP024870.1"/>
</dbReference>
<feature type="transmembrane region" description="Helical" evidence="1">
    <location>
        <begin position="14"/>
        <end position="37"/>
    </location>
</feature>
<evidence type="ECO:0000313" key="2">
    <source>
        <dbReference type="EMBL" id="ATX71592.1"/>
    </source>
</evidence>
<keyword evidence="1" id="KW-0812">Transmembrane</keyword>
<dbReference type="EMBL" id="CP024870">
    <property type="protein sequence ID" value="ATX71592.1"/>
    <property type="molecule type" value="Genomic_DNA"/>
</dbReference>
<keyword evidence="1" id="KW-1133">Transmembrane helix</keyword>
<organism evidence="2 3">
    <name type="scientific">Spiroplasma clarkii</name>
    <dbReference type="NCBI Taxonomy" id="2139"/>
    <lineage>
        <taxon>Bacteria</taxon>
        <taxon>Bacillati</taxon>
        <taxon>Mycoplasmatota</taxon>
        <taxon>Mollicutes</taxon>
        <taxon>Entomoplasmatales</taxon>
        <taxon>Spiroplasmataceae</taxon>
        <taxon>Spiroplasma</taxon>
    </lineage>
</organism>
<feature type="transmembrane region" description="Helical" evidence="1">
    <location>
        <begin position="43"/>
        <end position="63"/>
    </location>
</feature>